<name>A0ABV6ED27_9GAMM</name>
<feature type="transmembrane region" description="Helical" evidence="7">
    <location>
        <begin position="300"/>
        <end position="319"/>
    </location>
</feature>
<comment type="subcellular location">
    <subcellularLocation>
        <location evidence="1">Cell membrane</location>
        <topology evidence="1">Multi-pass membrane protein</topology>
    </subcellularLocation>
</comment>
<feature type="transmembrane region" description="Helical" evidence="7">
    <location>
        <begin position="88"/>
        <end position="105"/>
    </location>
</feature>
<sequence length="331" mass="34982">MNAPAEVSSQWQRMSQSNALIGFIDVTLRGCAQVMFQNNPLTGLIFFIAIFWAAYGEGNPAAAYGCVLGTVVATLTGLGLPDRTSWRAGLYGYNGCLVGVALPTFLAMTPLVWGCIVLGSIVSVIATVCIADVLKTWKIAALTAPFVLTTWVILLGSYMFSGLHGTGLSTPKLPVAVSVETAETLFNASLFTALFQGISQVYLFSSVIAGVLFIIGLAVSSLWAAVFALVGSLLAMVTASILSADNSDITSGLYSFSAVLTAIALGSTFNKPSWRILAYTLVGIVFTVFVQGAMNALMLPIGIPTLTMPFVLASWLFLVPNQDVMPAHRQV</sequence>
<comment type="similarity">
    <text evidence="2">Belongs to the urea transporter family.</text>
</comment>
<feature type="transmembrane region" description="Helical" evidence="7">
    <location>
        <begin position="61"/>
        <end position="81"/>
    </location>
</feature>
<gene>
    <name evidence="8" type="primary">yut</name>
    <name evidence="8" type="ORF">ACFFJ3_10370</name>
</gene>
<evidence type="ECO:0000313" key="9">
    <source>
        <dbReference type="Proteomes" id="UP001589792"/>
    </source>
</evidence>
<keyword evidence="5 7" id="KW-1133">Transmembrane helix</keyword>
<proteinExistence type="inferred from homology"/>
<feature type="transmembrane region" description="Helical" evidence="7">
    <location>
        <begin position="38"/>
        <end position="55"/>
    </location>
</feature>
<dbReference type="Pfam" id="PF03253">
    <property type="entry name" value="UT"/>
    <property type="match status" value="1"/>
</dbReference>
<dbReference type="PANTHER" id="PTHR10464">
    <property type="entry name" value="UREA TRANSPORTER"/>
    <property type="match status" value="1"/>
</dbReference>
<dbReference type="InterPro" id="IPR017807">
    <property type="entry name" value="Urea_transporter_bac"/>
</dbReference>
<accession>A0ABV6ED27</accession>
<evidence type="ECO:0000256" key="3">
    <source>
        <dbReference type="ARBA" id="ARBA00022475"/>
    </source>
</evidence>
<evidence type="ECO:0000256" key="6">
    <source>
        <dbReference type="ARBA" id="ARBA00023136"/>
    </source>
</evidence>
<feature type="transmembrane region" description="Helical" evidence="7">
    <location>
        <begin position="193"/>
        <end position="215"/>
    </location>
</feature>
<protein>
    <submittedName>
        <fullName evidence="8">Urea transporter</fullName>
    </submittedName>
</protein>
<evidence type="ECO:0000313" key="8">
    <source>
        <dbReference type="EMBL" id="MFC0226900.1"/>
    </source>
</evidence>
<dbReference type="RefSeq" id="WP_380674919.1">
    <property type="nucleotide sequence ID" value="NZ_CP173186.1"/>
</dbReference>
<evidence type="ECO:0000256" key="5">
    <source>
        <dbReference type="ARBA" id="ARBA00022989"/>
    </source>
</evidence>
<evidence type="ECO:0000256" key="4">
    <source>
        <dbReference type="ARBA" id="ARBA00022692"/>
    </source>
</evidence>
<reference evidence="8 9" key="1">
    <citation type="submission" date="2024-09" db="EMBL/GenBank/DDBJ databases">
        <authorList>
            <person name="Sun Q."/>
            <person name="Mori K."/>
        </authorList>
    </citation>
    <scope>NUCLEOTIDE SEQUENCE [LARGE SCALE GENOMIC DNA]</scope>
    <source>
        <strain evidence="8 9">CCM 8626</strain>
    </source>
</reference>
<feature type="transmembrane region" description="Helical" evidence="7">
    <location>
        <begin position="249"/>
        <end position="269"/>
    </location>
</feature>
<keyword evidence="9" id="KW-1185">Reference proteome</keyword>
<keyword evidence="6 7" id="KW-0472">Membrane</keyword>
<dbReference type="Gene3D" id="1.10.3430.10">
    <property type="entry name" value="Ammonium transporter AmtB like domains"/>
    <property type="match status" value="1"/>
</dbReference>
<evidence type="ECO:0000256" key="7">
    <source>
        <dbReference type="SAM" id="Phobius"/>
    </source>
</evidence>
<dbReference type="Proteomes" id="UP001589792">
    <property type="component" value="Unassembled WGS sequence"/>
</dbReference>
<feature type="transmembrane region" description="Helical" evidence="7">
    <location>
        <begin position="111"/>
        <end position="134"/>
    </location>
</feature>
<feature type="transmembrane region" description="Helical" evidence="7">
    <location>
        <begin position="222"/>
        <end position="243"/>
    </location>
</feature>
<comment type="caution">
    <text evidence="8">The sequence shown here is derived from an EMBL/GenBank/DDBJ whole genome shotgun (WGS) entry which is preliminary data.</text>
</comment>
<dbReference type="InterPro" id="IPR029020">
    <property type="entry name" value="Ammonium/urea_transptr"/>
</dbReference>
<feature type="transmembrane region" description="Helical" evidence="7">
    <location>
        <begin position="141"/>
        <end position="160"/>
    </location>
</feature>
<dbReference type="EMBL" id="JBHLXG010000008">
    <property type="protein sequence ID" value="MFC0226900.1"/>
    <property type="molecule type" value="Genomic_DNA"/>
</dbReference>
<dbReference type="InterPro" id="IPR004937">
    <property type="entry name" value="Urea_transporter"/>
</dbReference>
<evidence type="ECO:0000256" key="1">
    <source>
        <dbReference type="ARBA" id="ARBA00004651"/>
    </source>
</evidence>
<dbReference type="NCBIfam" id="TIGR03441">
    <property type="entry name" value="urea_trans_yut"/>
    <property type="match status" value="1"/>
</dbReference>
<evidence type="ECO:0000256" key="2">
    <source>
        <dbReference type="ARBA" id="ARBA00005914"/>
    </source>
</evidence>
<dbReference type="PANTHER" id="PTHR10464:SF4">
    <property type="entry name" value="UREA TRANSPORTER"/>
    <property type="match status" value="1"/>
</dbReference>
<organism evidence="8 9">
    <name type="scientific">Serratia aquatilis</name>
    <dbReference type="NCBI Taxonomy" id="1737515"/>
    <lineage>
        <taxon>Bacteria</taxon>
        <taxon>Pseudomonadati</taxon>
        <taxon>Pseudomonadota</taxon>
        <taxon>Gammaproteobacteria</taxon>
        <taxon>Enterobacterales</taxon>
        <taxon>Yersiniaceae</taxon>
        <taxon>Serratia</taxon>
    </lineage>
</organism>
<keyword evidence="4 7" id="KW-0812">Transmembrane</keyword>
<feature type="transmembrane region" description="Helical" evidence="7">
    <location>
        <begin position="276"/>
        <end position="294"/>
    </location>
</feature>
<keyword evidence="3" id="KW-1003">Cell membrane</keyword>
<dbReference type="PIRSF" id="PIRSF016502">
    <property type="entry name" value="Urea_transporter"/>
    <property type="match status" value="1"/>
</dbReference>